<dbReference type="EMBL" id="LGRX02010136">
    <property type="protein sequence ID" value="KAK3270914.1"/>
    <property type="molecule type" value="Genomic_DNA"/>
</dbReference>
<evidence type="ECO:0000256" key="2">
    <source>
        <dbReference type="ARBA" id="ARBA00022771"/>
    </source>
</evidence>
<dbReference type="PANTHER" id="PTHR12749">
    <property type="entry name" value="EXCISION REPAIR CROSS-COMPLEMENTING 1 ERCC1"/>
    <property type="match status" value="1"/>
</dbReference>
<comment type="caution">
    <text evidence="6">The sequence shown here is derived from an EMBL/GenBank/DDBJ whole genome shotgun (WGS) entry which is preliminary data.</text>
</comment>
<dbReference type="GO" id="GO:0070914">
    <property type="term" value="P:UV-damage excision repair"/>
    <property type="evidence" value="ECO:0007669"/>
    <property type="project" value="TreeGrafter"/>
</dbReference>
<evidence type="ECO:0000256" key="4">
    <source>
        <dbReference type="SAM" id="MobiDB-lite"/>
    </source>
</evidence>
<dbReference type="InterPro" id="IPR001876">
    <property type="entry name" value="Znf_RanBP2"/>
</dbReference>
<evidence type="ECO:0000256" key="3">
    <source>
        <dbReference type="ARBA" id="ARBA00022833"/>
    </source>
</evidence>
<protein>
    <recommendedName>
        <fullName evidence="5">RanBP2-type domain-containing protein</fullName>
    </recommendedName>
</protein>
<evidence type="ECO:0000259" key="5">
    <source>
        <dbReference type="PROSITE" id="PS01358"/>
    </source>
</evidence>
<keyword evidence="1" id="KW-0479">Metal-binding</keyword>
<proteinExistence type="predicted"/>
<dbReference type="GO" id="GO:0000110">
    <property type="term" value="C:nucleotide-excision repair factor 1 complex"/>
    <property type="evidence" value="ECO:0007669"/>
    <property type="project" value="TreeGrafter"/>
</dbReference>
<dbReference type="AlphaFoldDB" id="A0AAE0G3I0"/>
<sequence>VARYLETLKAYENKPADNIQERQDNDFMSRLTAALTTVRGVNRTDVHTLINNFGTMAGVMAASRDDLVMCPGMGPTKVKRLREVFHEPLKRSRAHTSTALALPPAHSLANNSKDTMQTRPSVSGPLDSYVVPRPSSAIAATKSAFEPSSDISSAEVELLQRPISPPVMARWVCACCGEENRHAGSECEVCLKDF</sequence>
<dbReference type="PANTHER" id="PTHR12749:SF0">
    <property type="entry name" value="DNA EXCISION REPAIR PROTEIN ERCC-1"/>
    <property type="match status" value="1"/>
</dbReference>
<reference evidence="6 7" key="1">
    <citation type="journal article" date="2015" name="Genome Biol. Evol.">
        <title>Comparative Genomics of a Bacterivorous Green Alga Reveals Evolutionary Causalities and Consequences of Phago-Mixotrophic Mode of Nutrition.</title>
        <authorList>
            <person name="Burns J.A."/>
            <person name="Paasch A."/>
            <person name="Narechania A."/>
            <person name="Kim E."/>
        </authorList>
    </citation>
    <scope>NUCLEOTIDE SEQUENCE [LARGE SCALE GENOMIC DNA]</scope>
    <source>
        <strain evidence="6 7">PLY_AMNH</strain>
    </source>
</reference>
<dbReference type="GO" id="GO:0008270">
    <property type="term" value="F:zinc ion binding"/>
    <property type="evidence" value="ECO:0007669"/>
    <property type="project" value="UniProtKB-KW"/>
</dbReference>
<dbReference type="Proteomes" id="UP001190700">
    <property type="component" value="Unassembled WGS sequence"/>
</dbReference>
<dbReference type="GO" id="GO:0070522">
    <property type="term" value="C:ERCC4-ERCC1 complex"/>
    <property type="evidence" value="ECO:0007669"/>
    <property type="project" value="TreeGrafter"/>
</dbReference>
<dbReference type="InterPro" id="IPR010994">
    <property type="entry name" value="RuvA_2-like"/>
</dbReference>
<dbReference type="SUPFAM" id="SSF47781">
    <property type="entry name" value="RuvA domain 2-like"/>
    <property type="match status" value="1"/>
</dbReference>
<evidence type="ECO:0000256" key="1">
    <source>
        <dbReference type="ARBA" id="ARBA00022723"/>
    </source>
</evidence>
<name>A0AAE0G3I0_9CHLO</name>
<feature type="compositionally biased region" description="Polar residues" evidence="4">
    <location>
        <begin position="108"/>
        <end position="121"/>
    </location>
</feature>
<keyword evidence="3" id="KW-0862">Zinc</keyword>
<dbReference type="GO" id="GO:0003684">
    <property type="term" value="F:damaged DNA binding"/>
    <property type="evidence" value="ECO:0007669"/>
    <property type="project" value="InterPro"/>
</dbReference>
<dbReference type="GO" id="GO:0006312">
    <property type="term" value="P:mitotic recombination"/>
    <property type="evidence" value="ECO:0007669"/>
    <property type="project" value="TreeGrafter"/>
</dbReference>
<organism evidence="6 7">
    <name type="scientific">Cymbomonas tetramitiformis</name>
    <dbReference type="NCBI Taxonomy" id="36881"/>
    <lineage>
        <taxon>Eukaryota</taxon>
        <taxon>Viridiplantae</taxon>
        <taxon>Chlorophyta</taxon>
        <taxon>Pyramimonadophyceae</taxon>
        <taxon>Pyramimonadales</taxon>
        <taxon>Pyramimonadaceae</taxon>
        <taxon>Cymbomonas</taxon>
    </lineage>
</organism>
<evidence type="ECO:0000313" key="7">
    <source>
        <dbReference type="Proteomes" id="UP001190700"/>
    </source>
</evidence>
<gene>
    <name evidence="6" type="ORF">CYMTET_20711</name>
</gene>
<keyword evidence="2" id="KW-0863">Zinc-finger</keyword>
<dbReference type="PROSITE" id="PS01358">
    <property type="entry name" value="ZF_RANBP2_1"/>
    <property type="match status" value="1"/>
</dbReference>
<keyword evidence="7" id="KW-1185">Reference proteome</keyword>
<dbReference type="GO" id="GO:0003697">
    <property type="term" value="F:single-stranded DNA binding"/>
    <property type="evidence" value="ECO:0007669"/>
    <property type="project" value="TreeGrafter"/>
</dbReference>
<feature type="non-terminal residue" evidence="6">
    <location>
        <position position="1"/>
    </location>
</feature>
<dbReference type="Pfam" id="PF14520">
    <property type="entry name" value="HHH_5"/>
    <property type="match status" value="1"/>
</dbReference>
<dbReference type="FunFam" id="1.10.150.20:FF:000017">
    <property type="entry name" value="DNA excision repair protein ERCC-1"/>
    <property type="match status" value="1"/>
</dbReference>
<accession>A0AAE0G3I0</accession>
<feature type="domain" description="RanBP2-type" evidence="5">
    <location>
        <begin position="171"/>
        <end position="190"/>
    </location>
</feature>
<dbReference type="InterPro" id="IPR004579">
    <property type="entry name" value="ERCC1/RAD10/SWI10"/>
</dbReference>
<feature type="region of interest" description="Disordered" evidence="4">
    <location>
        <begin position="106"/>
        <end position="128"/>
    </location>
</feature>
<dbReference type="Gene3D" id="1.10.150.20">
    <property type="entry name" value="5' to 3' exonuclease, C-terminal subdomain"/>
    <property type="match status" value="1"/>
</dbReference>
<evidence type="ECO:0000313" key="6">
    <source>
        <dbReference type="EMBL" id="KAK3270914.1"/>
    </source>
</evidence>